<protein>
    <recommendedName>
        <fullName evidence="3">mannose-6-phosphate isomerase</fullName>
        <ecNumber evidence="3">5.3.1.8</ecNumber>
    </recommendedName>
</protein>
<dbReference type="Pfam" id="PF20511">
    <property type="entry name" value="PMI_typeI_cat"/>
    <property type="match status" value="1"/>
</dbReference>
<dbReference type="InterPro" id="IPR011051">
    <property type="entry name" value="RmlC_Cupin_sf"/>
</dbReference>
<evidence type="ECO:0000256" key="5">
    <source>
        <dbReference type="ARBA" id="ARBA00022833"/>
    </source>
</evidence>
<dbReference type="PRINTS" id="PR00714">
    <property type="entry name" value="MAN6PISMRASE"/>
</dbReference>
<dbReference type="InterPro" id="IPR016305">
    <property type="entry name" value="Mannose-6-P_Isomerase"/>
</dbReference>
<dbReference type="NCBIfam" id="TIGR00218">
    <property type="entry name" value="manA"/>
    <property type="match status" value="1"/>
</dbReference>
<feature type="binding site" evidence="8">
    <location>
        <position position="102"/>
    </location>
    <ligand>
        <name>Zn(2+)</name>
        <dbReference type="ChEBI" id="CHEBI:29105"/>
    </ligand>
</feature>
<keyword evidence="4 8" id="KW-0479">Metal-binding</keyword>
<dbReference type="AlphaFoldDB" id="A0AAT9GGD4"/>
<keyword evidence="6 10" id="KW-0413">Isomerase</keyword>
<evidence type="ECO:0000256" key="1">
    <source>
        <dbReference type="ARBA" id="ARBA00000757"/>
    </source>
</evidence>
<dbReference type="GO" id="GO:0005975">
    <property type="term" value="P:carbohydrate metabolic process"/>
    <property type="evidence" value="ECO:0007669"/>
    <property type="project" value="InterPro"/>
</dbReference>
<comment type="cofactor">
    <cofactor evidence="8">
        <name>Zn(2+)</name>
        <dbReference type="ChEBI" id="CHEBI:29105"/>
    </cofactor>
    <text evidence="8">Binds 1 zinc ion per subunit.</text>
</comment>
<dbReference type="PROSITE" id="PS00965">
    <property type="entry name" value="PMI_I_1"/>
    <property type="match status" value="1"/>
</dbReference>
<feature type="domain" description="Phosphomannose isomerase type I catalytic" evidence="9">
    <location>
        <begin position="7"/>
        <end position="155"/>
    </location>
</feature>
<dbReference type="PANTHER" id="PTHR10309">
    <property type="entry name" value="MANNOSE-6-PHOSPHATE ISOMERASE"/>
    <property type="match status" value="1"/>
</dbReference>
<dbReference type="Gene3D" id="2.60.120.10">
    <property type="entry name" value="Jelly Rolls"/>
    <property type="match status" value="2"/>
</dbReference>
<feature type="binding site" evidence="8">
    <location>
        <position position="104"/>
    </location>
    <ligand>
        <name>Zn(2+)</name>
        <dbReference type="ChEBI" id="CHEBI:29105"/>
    </ligand>
</feature>
<comment type="similarity">
    <text evidence="2">Belongs to the mannose-6-phosphate isomerase type 1 family.</text>
</comment>
<evidence type="ECO:0000256" key="8">
    <source>
        <dbReference type="PIRSR" id="PIRSR001480-2"/>
    </source>
</evidence>
<evidence type="ECO:0000256" key="2">
    <source>
        <dbReference type="ARBA" id="ARBA00010772"/>
    </source>
</evidence>
<evidence type="ECO:0000256" key="6">
    <source>
        <dbReference type="ARBA" id="ARBA00023235"/>
    </source>
</evidence>
<dbReference type="PANTHER" id="PTHR10309:SF0">
    <property type="entry name" value="MANNOSE-6-PHOSPHATE ISOMERASE"/>
    <property type="match status" value="1"/>
</dbReference>
<evidence type="ECO:0000256" key="7">
    <source>
        <dbReference type="PIRSR" id="PIRSR001480-1"/>
    </source>
</evidence>
<dbReference type="GO" id="GO:0005829">
    <property type="term" value="C:cytosol"/>
    <property type="evidence" value="ECO:0007669"/>
    <property type="project" value="TreeGrafter"/>
</dbReference>
<feature type="binding site" evidence="8">
    <location>
        <position position="267"/>
    </location>
    <ligand>
        <name>Zn(2+)</name>
        <dbReference type="ChEBI" id="CHEBI:29105"/>
    </ligand>
</feature>
<dbReference type="EMBL" id="AP029612">
    <property type="protein sequence ID" value="BFG69697.1"/>
    <property type="molecule type" value="Genomic_DNA"/>
</dbReference>
<evidence type="ECO:0000259" key="9">
    <source>
        <dbReference type="Pfam" id="PF20511"/>
    </source>
</evidence>
<evidence type="ECO:0000313" key="10">
    <source>
        <dbReference type="EMBL" id="BFG69697.1"/>
    </source>
</evidence>
<proteinExistence type="inferred from homology"/>
<dbReference type="GO" id="GO:0009298">
    <property type="term" value="P:GDP-mannose biosynthetic process"/>
    <property type="evidence" value="ECO:0007669"/>
    <property type="project" value="InterPro"/>
</dbReference>
<evidence type="ECO:0000256" key="3">
    <source>
        <dbReference type="ARBA" id="ARBA00011956"/>
    </source>
</evidence>
<organism evidence="10">
    <name type="scientific">Sediminibacterium sp. KACHI17</name>
    <dbReference type="NCBI Taxonomy" id="1751071"/>
    <lineage>
        <taxon>Bacteria</taxon>
        <taxon>Pseudomonadati</taxon>
        <taxon>Bacteroidota</taxon>
        <taxon>Chitinophagia</taxon>
        <taxon>Chitinophagales</taxon>
        <taxon>Chitinophagaceae</taxon>
        <taxon>Sediminibacterium</taxon>
    </lineage>
</organism>
<dbReference type="InterPro" id="IPR001250">
    <property type="entry name" value="Man6P_Isoase-1"/>
</dbReference>
<comment type="catalytic activity">
    <reaction evidence="1">
        <text>D-mannose 6-phosphate = D-fructose 6-phosphate</text>
        <dbReference type="Rhea" id="RHEA:12356"/>
        <dbReference type="ChEBI" id="CHEBI:58735"/>
        <dbReference type="ChEBI" id="CHEBI:61527"/>
        <dbReference type="EC" id="5.3.1.8"/>
    </reaction>
</comment>
<dbReference type="CDD" id="cd07011">
    <property type="entry name" value="cupin_PMI_type_I_N"/>
    <property type="match status" value="1"/>
</dbReference>
<name>A0AAT9GGD4_9BACT</name>
<feature type="binding site" evidence="8">
    <location>
        <position position="139"/>
    </location>
    <ligand>
        <name>Zn(2+)</name>
        <dbReference type="ChEBI" id="CHEBI:29105"/>
    </ligand>
</feature>
<gene>
    <name evidence="10" type="primary">manA</name>
    <name evidence="10" type="ORF">KACHI17_05780</name>
</gene>
<dbReference type="RefSeq" id="WP_353550006.1">
    <property type="nucleotide sequence ID" value="NZ_AP029612.1"/>
</dbReference>
<dbReference type="SUPFAM" id="SSF51182">
    <property type="entry name" value="RmlC-like cupins"/>
    <property type="match status" value="1"/>
</dbReference>
<sequence>MSNHHSILKLQGKVQHYEWGGYTFLPELLGIKNEENLPFAEYWLGVHHSAPAQVSIHNQWVALQELIDNEPASTLSDFVQHHFGNIPYLLKVMDVREMLSIQVHPSKENAIAGFDRENRAGIPLNASARNYKDQNHKPEFMLAISEFWLLHGFKQKEDLEQILNEVIEFQILLPLFRKEGLQSLYCFIMEMEQQSINDLLLPLVKREIRKKQEGLLTKEHPGWWVAKYFHDQAPAGDIDRGIFSIYFFNIVHLQPGEGIFQGAGLPHAYLEGQNIELMSNSDNVLRGGLTKKHIDVAELLANIDFSPIRPDILKGQNRRDGEYVFHFPVPDFSLTHLLLNSDTIFEDKAVSPEIWIVIEGGVIINQQIVVKKGESFIVFPGQVYQILSSGKTSLYKAFVSVPNAYSQDEEN</sequence>
<dbReference type="GO" id="GO:0004476">
    <property type="term" value="F:mannose-6-phosphate isomerase activity"/>
    <property type="evidence" value="ECO:0007669"/>
    <property type="project" value="UniProtKB-EC"/>
</dbReference>
<dbReference type="InterPro" id="IPR018050">
    <property type="entry name" value="Pmannose_isomerase-type1_CS"/>
</dbReference>
<dbReference type="GO" id="GO:0008270">
    <property type="term" value="F:zinc ion binding"/>
    <property type="evidence" value="ECO:0007669"/>
    <property type="project" value="InterPro"/>
</dbReference>
<dbReference type="Gene3D" id="1.10.441.10">
    <property type="entry name" value="Phosphomannose Isomerase, domain 2"/>
    <property type="match status" value="1"/>
</dbReference>
<evidence type="ECO:0000256" key="4">
    <source>
        <dbReference type="ARBA" id="ARBA00022723"/>
    </source>
</evidence>
<dbReference type="EC" id="5.3.1.8" evidence="3"/>
<keyword evidence="5 8" id="KW-0862">Zinc</keyword>
<feature type="active site" evidence="7">
    <location>
        <position position="286"/>
    </location>
</feature>
<dbReference type="InterPro" id="IPR014710">
    <property type="entry name" value="RmlC-like_jellyroll"/>
</dbReference>
<dbReference type="PIRSF" id="PIRSF001480">
    <property type="entry name" value="Mannose-6-phosphate_isomerase"/>
    <property type="match status" value="1"/>
</dbReference>
<dbReference type="InterPro" id="IPR046457">
    <property type="entry name" value="PMI_typeI_cat"/>
</dbReference>
<accession>A0AAT9GGD4</accession>
<reference evidence="10" key="1">
    <citation type="submission" date="2024-02" db="EMBL/GenBank/DDBJ databases">
        <title>Sediminibacterium planktonica sp. nov. and Sediminibacterium longus sp. nov., isolated from surface lake and river water.</title>
        <authorList>
            <person name="Watanabe K."/>
            <person name="Takemine S."/>
            <person name="Ishii Y."/>
            <person name="Ogata Y."/>
            <person name="Shindo C."/>
            <person name="Suda W."/>
        </authorList>
    </citation>
    <scope>NUCLEOTIDE SEQUENCE</scope>
    <source>
        <strain evidence="10">KACHI17</strain>
    </source>
</reference>